<reference evidence="3 4" key="1">
    <citation type="submission" date="2016-10" db="EMBL/GenBank/DDBJ databases">
        <authorList>
            <person name="de Groot N.N."/>
        </authorList>
    </citation>
    <scope>NUCLEOTIDE SEQUENCE [LARGE SCALE GENOMIC DNA]</scope>
    <source>
        <strain evidence="3 4">Nm146</strain>
    </source>
</reference>
<dbReference type="Gene3D" id="3.40.50.1820">
    <property type="entry name" value="alpha/beta hydrolase"/>
    <property type="match status" value="1"/>
</dbReference>
<evidence type="ECO:0000313" key="3">
    <source>
        <dbReference type="EMBL" id="SFL97514.1"/>
    </source>
</evidence>
<dbReference type="InterPro" id="IPR000073">
    <property type="entry name" value="AB_hydrolase_1"/>
</dbReference>
<dbReference type="EMBL" id="CAJNAP010000001">
    <property type="protein sequence ID" value="CAE6484362.1"/>
    <property type="molecule type" value="Genomic_DNA"/>
</dbReference>
<evidence type="ECO:0000313" key="2">
    <source>
        <dbReference type="EMBL" id="CAE6484362.1"/>
    </source>
</evidence>
<dbReference type="GO" id="GO:0016787">
    <property type="term" value="F:hydrolase activity"/>
    <property type="evidence" value="ECO:0007669"/>
    <property type="project" value="UniProtKB-KW"/>
</dbReference>
<protein>
    <submittedName>
        <fullName evidence="2 3">Alpha/beta hydrolase fold</fullName>
    </submittedName>
</protein>
<dbReference type="InterPro" id="IPR029058">
    <property type="entry name" value="AB_hydrolase_fold"/>
</dbReference>
<dbReference type="EMBL" id="FOUF01000003">
    <property type="protein sequence ID" value="SFL97514.1"/>
    <property type="molecule type" value="Genomic_DNA"/>
</dbReference>
<keyword evidence="3" id="KW-0378">Hydrolase</keyword>
<dbReference type="SUPFAM" id="SSF53474">
    <property type="entry name" value="alpha/beta-Hydrolases"/>
    <property type="match status" value="1"/>
</dbReference>
<dbReference type="AlphaFoldDB" id="A0A1I4M2T6"/>
<proteinExistence type="predicted"/>
<dbReference type="Proteomes" id="UP000199561">
    <property type="component" value="Unassembled WGS sequence"/>
</dbReference>
<dbReference type="STRING" id="52442.SAMN05421880_10386"/>
<keyword evidence="4" id="KW-1185">Reference proteome</keyword>
<name>A0A1I4M2T6_9PROT</name>
<feature type="domain" description="AB hydrolase-1" evidence="1">
    <location>
        <begin position="9"/>
        <end position="103"/>
    </location>
</feature>
<reference evidence="2" key="2">
    <citation type="submission" date="2021-02" db="EMBL/GenBank/DDBJ databases">
        <authorList>
            <person name="Han P."/>
        </authorList>
    </citation>
    <scope>NUCLEOTIDE SEQUENCE</scope>
    <source>
        <strain evidence="2">Nitrosomonas nitrosa 18-3D</strain>
    </source>
</reference>
<accession>A0A1I4M2T6</accession>
<organism evidence="3 4">
    <name type="scientific">Nitrosomonas nitrosa</name>
    <dbReference type="NCBI Taxonomy" id="52442"/>
    <lineage>
        <taxon>Bacteria</taxon>
        <taxon>Pseudomonadati</taxon>
        <taxon>Pseudomonadota</taxon>
        <taxon>Betaproteobacteria</taxon>
        <taxon>Nitrosomonadales</taxon>
        <taxon>Nitrosomonadaceae</taxon>
        <taxon>Nitrosomonas</taxon>
    </lineage>
</organism>
<evidence type="ECO:0000313" key="4">
    <source>
        <dbReference type="Proteomes" id="UP000199561"/>
    </source>
</evidence>
<evidence type="ECO:0000259" key="1">
    <source>
        <dbReference type="Pfam" id="PF00561"/>
    </source>
</evidence>
<dbReference type="Pfam" id="PF00561">
    <property type="entry name" value="Abhydrolase_1"/>
    <property type="match status" value="1"/>
</dbReference>
<sequence>MTIEPIEQDLDELVDLVRNRFGKERVILLGHSWGTILGTRYAHVHPEKVAVYVGVAQIADFAEGEQISLQWALAQVKAHDNQRALNTLQSIAPAPQTVSQELELGRWVGRSGVHSAEDSI</sequence>
<dbReference type="Proteomes" id="UP000601736">
    <property type="component" value="Unassembled WGS sequence"/>
</dbReference>
<gene>
    <name evidence="2" type="ORF">NMYAN_10164</name>
    <name evidence="3" type="ORF">SAMN05421880_10386</name>
</gene>